<accession>A0ABP1BX44</accession>
<organism evidence="1 2">
    <name type="scientific">Sphagnum jensenii</name>
    <dbReference type="NCBI Taxonomy" id="128206"/>
    <lineage>
        <taxon>Eukaryota</taxon>
        <taxon>Viridiplantae</taxon>
        <taxon>Streptophyta</taxon>
        <taxon>Embryophyta</taxon>
        <taxon>Bryophyta</taxon>
        <taxon>Sphagnophytina</taxon>
        <taxon>Sphagnopsida</taxon>
        <taxon>Sphagnales</taxon>
        <taxon>Sphagnaceae</taxon>
        <taxon>Sphagnum</taxon>
    </lineage>
</organism>
<gene>
    <name evidence="1" type="ORF">CSSPJE1EN2_LOCUS21916</name>
</gene>
<dbReference type="Proteomes" id="UP001497522">
    <property type="component" value="Chromosome 7"/>
</dbReference>
<reference evidence="1" key="1">
    <citation type="submission" date="2024-03" db="EMBL/GenBank/DDBJ databases">
        <authorList>
            <consortium name="ELIXIR-Norway"/>
            <consortium name="Elixir Norway"/>
        </authorList>
    </citation>
    <scope>NUCLEOTIDE SEQUENCE</scope>
</reference>
<evidence type="ECO:0000313" key="2">
    <source>
        <dbReference type="Proteomes" id="UP001497522"/>
    </source>
</evidence>
<dbReference type="EMBL" id="OZ023708">
    <property type="protein sequence ID" value="CAK9880517.1"/>
    <property type="molecule type" value="Genomic_DNA"/>
</dbReference>
<protein>
    <submittedName>
        <fullName evidence="1">Uncharacterized protein</fullName>
    </submittedName>
</protein>
<evidence type="ECO:0000313" key="1">
    <source>
        <dbReference type="EMBL" id="CAK9880517.1"/>
    </source>
</evidence>
<sequence>MSVIVMCTVYKYKSQLCDNPQCHGLCKAMELDIQLETEQCVRTFSTPIVDELPWNGSVELGQDPKELEAELRRIAPPNGRAILNLRAPCGCPLARLEAWGVLRNLKDPRNESGDIEKSGHN</sequence>
<proteinExistence type="predicted"/>
<dbReference type="PANTHER" id="PTHR46996">
    <property type="entry name" value="OS05G0488500 PROTEIN"/>
    <property type="match status" value="1"/>
</dbReference>
<name>A0ABP1BX44_9BRYO</name>
<keyword evidence="2" id="KW-1185">Reference proteome</keyword>
<dbReference type="PANTHER" id="PTHR46996:SF6">
    <property type="entry name" value="OS05G0488500 PROTEIN"/>
    <property type="match status" value="1"/>
</dbReference>